<evidence type="ECO:0000259" key="12">
    <source>
        <dbReference type="PROSITE" id="PS50011"/>
    </source>
</evidence>
<dbReference type="SUPFAM" id="SSF49879">
    <property type="entry name" value="SMAD/FHA domain"/>
    <property type="match status" value="1"/>
</dbReference>
<keyword evidence="14" id="KW-1185">Reference proteome</keyword>
<feature type="region of interest" description="Disordered" evidence="10">
    <location>
        <begin position="730"/>
        <end position="761"/>
    </location>
</feature>
<dbReference type="PROSITE" id="PS00018">
    <property type="entry name" value="EF_HAND_1"/>
    <property type="match status" value="1"/>
</dbReference>
<dbReference type="InterPro" id="IPR008271">
    <property type="entry name" value="Ser/Thr_kinase_AS"/>
</dbReference>
<feature type="binding site" evidence="9">
    <location>
        <position position="331"/>
    </location>
    <ligand>
        <name>ATP</name>
        <dbReference type="ChEBI" id="CHEBI:30616"/>
    </ligand>
</feature>
<evidence type="ECO:0000256" key="7">
    <source>
        <dbReference type="ARBA" id="ARBA00047899"/>
    </source>
</evidence>
<proteinExistence type="inferred from homology"/>
<keyword evidence="6 9" id="KW-0067">ATP-binding</keyword>
<comment type="caution">
    <text evidence="13">The sequence shown here is derived from an EMBL/GenBank/DDBJ whole genome shotgun (WGS) entry which is preliminary data.</text>
</comment>
<dbReference type="EMBL" id="JAVLET010000006">
    <property type="protein sequence ID" value="KAL0469182.1"/>
    <property type="molecule type" value="Genomic_DNA"/>
</dbReference>
<evidence type="ECO:0000256" key="3">
    <source>
        <dbReference type="ARBA" id="ARBA00022527"/>
    </source>
</evidence>
<dbReference type="InterPro" id="IPR018247">
    <property type="entry name" value="EF_Hand_1_Ca_BS"/>
</dbReference>
<keyword evidence="4 9" id="KW-0547">Nucleotide-binding</keyword>
<evidence type="ECO:0000256" key="2">
    <source>
        <dbReference type="ARBA" id="ARBA00012513"/>
    </source>
</evidence>
<evidence type="ECO:0000313" key="14">
    <source>
        <dbReference type="Proteomes" id="UP001451303"/>
    </source>
</evidence>
<dbReference type="GO" id="GO:0016301">
    <property type="term" value="F:kinase activity"/>
    <property type="evidence" value="ECO:0007669"/>
    <property type="project" value="UniProtKB-KW"/>
</dbReference>
<gene>
    <name evidence="13" type="ORF">QR685DRAFT_329229</name>
</gene>
<name>A0ABR3D9Z6_NEUIN</name>
<dbReference type="PROSITE" id="PS00107">
    <property type="entry name" value="PROTEIN_KINASE_ATP"/>
    <property type="match status" value="1"/>
</dbReference>
<evidence type="ECO:0000256" key="9">
    <source>
        <dbReference type="PROSITE-ProRule" id="PRU10141"/>
    </source>
</evidence>
<dbReference type="PROSITE" id="PS50006">
    <property type="entry name" value="FHA_DOMAIN"/>
    <property type="match status" value="1"/>
</dbReference>
<dbReference type="SMART" id="SM00220">
    <property type="entry name" value="S_TKc"/>
    <property type="match status" value="1"/>
</dbReference>
<dbReference type="SUPFAM" id="SSF56112">
    <property type="entry name" value="Protein kinase-like (PK-like)"/>
    <property type="match status" value="1"/>
</dbReference>
<dbReference type="EC" id="2.7.11.1" evidence="2"/>
<dbReference type="Pfam" id="PF00498">
    <property type="entry name" value="FHA"/>
    <property type="match status" value="1"/>
</dbReference>
<dbReference type="Gene3D" id="2.60.200.20">
    <property type="match status" value="1"/>
</dbReference>
<dbReference type="PANTHER" id="PTHR44167">
    <property type="entry name" value="OVARIAN-SPECIFIC SERINE/THREONINE-PROTEIN KINASE LOK-RELATED"/>
    <property type="match status" value="1"/>
</dbReference>
<dbReference type="InterPro" id="IPR011009">
    <property type="entry name" value="Kinase-like_dom_sf"/>
</dbReference>
<keyword evidence="3" id="KW-0723">Serine/threonine-protein kinase</keyword>
<evidence type="ECO:0000313" key="13">
    <source>
        <dbReference type="EMBL" id="KAL0469182.1"/>
    </source>
</evidence>
<dbReference type="Pfam" id="PF00069">
    <property type="entry name" value="Pkinase"/>
    <property type="match status" value="1"/>
</dbReference>
<feature type="compositionally biased region" description="Low complexity" evidence="10">
    <location>
        <begin position="1233"/>
        <end position="1261"/>
    </location>
</feature>
<dbReference type="InterPro" id="IPR000253">
    <property type="entry name" value="FHA_dom"/>
</dbReference>
<dbReference type="PANTHER" id="PTHR44167:SF24">
    <property type="entry name" value="SERINE_THREONINE-PROTEIN KINASE CHK2"/>
    <property type="match status" value="1"/>
</dbReference>
<reference evidence="13 14" key="1">
    <citation type="submission" date="2023-09" db="EMBL/GenBank/DDBJ databases">
        <title>Multi-omics analysis of a traditional fermented food reveals byproduct-associated fungal strains for waste-to-food upcycling.</title>
        <authorList>
            <consortium name="Lawrence Berkeley National Laboratory"/>
            <person name="Rekdal V.M."/>
            <person name="Villalobos-Escobedo J.M."/>
            <person name="Rodriguez-Valeron N."/>
            <person name="Garcia M.O."/>
            <person name="Vasquez D.P."/>
            <person name="Damayanti I."/>
            <person name="Sorensen P.M."/>
            <person name="Baidoo E.E."/>
            <person name="De Carvalho A.C."/>
            <person name="Riley R."/>
            <person name="Lipzen A."/>
            <person name="He G."/>
            <person name="Yan M."/>
            <person name="Haridas S."/>
            <person name="Daum C."/>
            <person name="Yoshinaga Y."/>
            <person name="Ng V."/>
            <person name="Grigoriev I.V."/>
            <person name="Munk R."/>
            <person name="Nuraida L."/>
            <person name="Wijaya C.H."/>
            <person name="Morales P.-C."/>
            <person name="Keasling J.D."/>
        </authorList>
    </citation>
    <scope>NUCLEOTIDE SEQUENCE [LARGE SCALE GENOMIC DNA]</scope>
    <source>
        <strain evidence="13 14">FGSC 2613</strain>
    </source>
</reference>
<sequence>MSDISDSELEATQATQEMLDPRRLGEQHTGFSDQDLADIICILIPYTDGARKVVRRTVDVAPAFAMGRNDTNRIHMDFGNDDEHTFNLAPTDPSEHHLAFRFSSELKNPRDGFVLGRNHECDVMVDQEEKTISRKQFKIYFNEHGSLMIEDLSLMGTIVNGQRLHSGRQRPQANPPPRPQVNPLPKMWTLGSGSVIRILNSQPATNEEEKRKNDIVFLVRVPNRHGRHAEAYRENLIKYLLQRTEVDVNKTIVPGPGGRVDLFKDSPQEFAVRAPVIATRQLSPLPMLGSNGVSTWKGSNKYNFKGKIGQGAFATVYMVTDKMNGRPYAAKELEKRRFMKNGVLDLKVENEMKIMQRVSHVSHYIIQRPELIHCLHQPDSTRLTCYLQPNIVQFKEHLDPDDKHLYIIMEFVGVGDGDLGKYIGTNGPFSEPDTKTIARQLVDALGYLHDMNITHRDVKPDNILIQSRFPLVVKLSDFGLSKMIDHDATFLRTFCGTLLYCAPEVYAEFEEYDELCERKTRRSYPRQPRRSQRYDHNVDIWSLGGVLYFALTTQPPFPARNGVGHTEFLHQIMTTFPDFDQLIKADPPVSLDCRDFLKQMLSRRPEHRPTAKMLLSHPWIRTPHYSPNVAPSCSQNGGVDELLEAEASQLSLTDRPAATPVREEEGDVTVASDDNLLPKEHINDAEHVSGSEEDKENYASRPATQTKHLFGEVGQSALGSQGDVIAERINLPATPKSGGTSKLFRSKAEIPDSQDNSEDEGDILGQDVLAGQWPQILLGDSQDYSASSDPNASVDVPPKGNLQSLEGAASIMGQLEMQSCRGFVTPSVGADSMRSKRKSSFAINTNPRSSTEIEPVSKKRRSNRVGDILNREIAPIENEDELLVQVPPIKTYSEKVTSPNPEPQIKSAYWDSLDPSSSHLNYPEMTVAQWNAFRLAAEDRNKRDKSNEKFAPGKSPLWALAEKYFPPMSKIKTDLPLLWTVAKESGVETGTVKRRPKEIAAWAYLRSSDESILPGISIRLSTSIVTWGSSPENTQRYENNEGYPDKPENKIPECALKIMVWRENNFDPSIRSVPWTQYWGDNEDFYFYIATKAADGIYVNGRPLPSNDPGRRESSCKNWMRLYNGDRIIVWNDPNDDGTLNKIEFVFECSWGGSQLSRESSVHRTPELVNEEVAEKLDEICVKAEKSMKKYAPVYEMYPEDSADCEERKARIKWEQRLSRNFERQVKAAKQARYGGSYSSFSSSHSGSRQSSRQSWSDLRI</sequence>
<evidence type="ECO:0000256" key="10">
    <source>
        <dbReference type="SAM" id="MobiDB-lite"/>
    </source>
</evidence>
<organism evidence="13 14">
    <name type="scientific">Neurospora intermedia</name>
    <dbReference type="NCBI Taxonomy" id="5142"/>
    <lineage>
        <taxon>Eukaryota</taxon>
        <taxon>Fungi</taxon>
        <taxon>Dikarya</taxon>
        <taxon>Ascomycota</taxon>
        <taxon>Pezizomycotina</taxon>
        <taxon>Sordariomycetes</taxon>
        <taxon>Sordariomycetidae</taxon>
        <taxon>Sordariales</taxon>
        <taxon>Sordariaceae</taxon>
        <taxon>Neurospora</taxon>
    </lineage>
</organism>
<dbReference type="Gene3D" id="1.10.510.10">
    <property type="entry name" value="Transferase(Phosphotransferase) domain 1"/>
    <property type="match status" value="1"/>
</dbReference>
<protein>
    <recommendedName>
        <fullName evidence="2">non-specific serine/threonine protein kinase</fullName>
        <ecNumber evidence="2">2.7.11.1</ecNumber>
    </recommendedName>
</protein>
<dbReference type="InterPro" id="IPR000719">
    <property type="entry name" value="Prot_kinase_dom"/>
</dbReference>
<evidence type="ECO:0000256" key="5">
    <source>
        <dbReference type="ARBA" id="ARBA00022777"/>
    </source>
</evidence>
<feature type="domain" description="FHA" evidence="11">
    <location>
        <begin position="113"/>
        <end position="164"/>
    </location>
</feature>
<comment type="similarity">
    <text evidence="1">Belongs to the protein kinase superfamily. CAMK Ser/Thr protein kinase family. CHEK2 subfamily.</text>
</comment>
<dbReference type="InterPro" id="IPR017441">
    <property type="entry name" value="Protein_kinase_ATP_BS"/>
</dbReference>
<dbReference type="PROSITE" id="PS50011">
    <property type="entry name" value="PROTEIN_KINASE_DOM"/>
    <property type="match status" value="1"/>
</dbReference>
<keyword evidence="5 13" id="KW-0418">Kinase</keyword>
<evidence type="ECO:0000256" key="1">
    <source>
        <dbReference type="ARBA" id="ARBA00005575"/>
    </source>
</evidence>
<keyword evidence="5 13" id="KW-0808">Transferase</keyword>
<dbReference type="Proteomes" id="UP001451303">
    <property type="component" value="Unassembled WGS sequence"/>
</dbReference>
<evidence type="ECO:0000259" key="11">
    <source>
        <dbReference type="PROSITE" id="PS50006"/>
    </source>
</evidence>
<dbReference type="Gene3D" id="3.30.200.20">
    <property type="entry name" value="Phosphorylase Kinase, domain 1"/>
    <property type="match status" value="1"/>
</dbReference>
<evidence type="ECO:0000256" key="8">
    <source>
        <dbReference type="ARBA" id="ARBA00048679"/>
    </source>
</evidence>
<accession>A0ABR3D9Z6</accession>
<dbReference type="SMART" id="SM00240">
    <property type="entry name" value="FHA"/>
    <property type="match status" value="1"/>
</dbReference>
<dbReference type="CDD" id="cd00060">
    <property type="entry name" value="FHA"/>
    <property type="match status" value="1"/>
</dbReference>
<feature type="region of interest" description="Disordered" evidence="10">
    <location>
        <begin position="1"/>
        <end position="27"/>
    </location>
</feature>
<dbReference type="InterPro" id="IPR008984">
    <property type="entry name" value="SMAD_FHA_dom_sf"/>
</dbReference>
<feature type="region of interest" description="Disordered" evidence="10">
    <location>
        <begin position="1231"/>
        <end position="1261"/>
    </location>
</feature>
<dbReference type="PROSITE" id="PS00108">
    <property type="entry name" value="PROTEIN_KINASE_ST"/>
    <property type="match status" value="1"/>
</dbReference>
<comment type="catalytic activity">
    <reaction evidence="8">
        <text>L-seryl-[protein] + ATP = O-phospho-L-seryl-[protein] + ADP + H(+)</text>
        <dbReference type="Rhea" id="RHEA:17989"/>
        <dbReference type="Rhea" id="RHEA-COMP:9863"/>
        <dbReference type="Rhea" id="RHEA-COMP:11604"/>
        <dbReference type="ChEBI" id="CHEBI:15378"/>
        <dbReference type="ChEBI" id="CHEBI:29999"/>
        <dbReference type="ChEBI" id="CHEBI:30616"/>
        <dbReference type="ChEBI" id="CHEBI:83421"/>
        <dbReference type="ChEBI" id="CHEBI:456216"/>
        <dbReference type="EC" id="2.7.11.1"/>
    </reaction>
</comment>
<feature type="compositionally biased region" description="Basic and acidic residues" evidence="10">
    <location>
        <begin position="676"/>
        <end position="698"/>
    </location>
</feature>
<comment type="catalytic activity">
    <reaction evidence="7">
        <text>L-threonyl-[protein] + ATP = O-phospho-L-threonyl-[protein] + ADP + H(+)</text>
        <dbReference type="Rhea" id="RHEA:46608"/>
        <dbReference type="Rhea" id="RHEA-COMP:11060"/>
        <dbReference type="Rhea" id="RHEA-COMP:11605"/>
        <dbReference type="ChEBI" id="CHEBI:15378"/>
        <dbReference type="ChEBI" id="CHEBI:30013"/>
        <dbReference type="ChEBI" id="CHEBI:30616"/>
        <dbReference type="ChEBI" id="CHEBI:61977"/>
        <dbReference type="ChEBI" id="CHEBI:456216"/>
        <dbReference type="EC" id="2.7.11.1"/>
    </reaction>
</comment>
<evidence type="ECO:0000256" key="6">
    <source>
        <dbReference type="ARBA" id="ARBA00022840"/>
    </source>
</evidence>
<evidence type="ECO:0000256" key="4">
    <source>
        <dbReference type="ARBA" id="ARBA00022741"/>
    </source>
</evidence>
<feature type="region of interest" description="Disordered" evidence="10">
    <location>
        <begin position="650"/>
        <end position="701"/>
    </location>
</feature>
<feature type="domain" description="Protein kinase" evidence="12">
    <location>
        <begin position="302"/>
        <end position="620"/>
    </location>
</feature>